<dbReference type="CDD" id="cd16326">
    <property type="entry name" value="LolB"/>
    <property type="match status" value="1"/>
</dbReference>
<dbReference type="AlphaFoldDB" id="A2SKU5"/>
<evidence type="ECO:0000256" key="11">
    <source>
        <dbReference type="ARBA" id="ARBA00023237"/>
    </source>
</evidence>
<feature type="signal peptide" evidence="13">
    <location>
        <begin position="1"/>
        <end position="22"/>
    </location>
</feature>
<keyword evidence="6 13" id="KW-0732">Signal</keyword>
<evidence type="ECO:0000256" key="12">
    <source>
        <dbReference type="ARBA" id="ARBA00023288"/>
    </source>
</evidence>
<keyword evidence="5" id="KW-0813">Transport</keyword>
<organism evidence="14 15">
    <name type="scientific">Methylibium petroleiphilum (strain ATCC BAA-1232 / LMG 22953 / PM1)</name>
    <dbReference type="NCBI Taxonomy" id="420662"/>
    <lineage>
        <taxon>Bacteria</taxon>
        <taxon>Pseudomonadati</taxon>
        <taxon>Pseudomonadota</taxon>
        <taxon>Betaproteobacteria</taxon>
        <taxon>Burkholderiales</taxon>
        <taxon>Sphaerotilaceae</taxon>
        <taxon>Methylibium</taxon>
    </lineage>
</organism>
<dbReference type="InterPro" id="IPR029046">
    <property type="entry name" value="LolA/LolB/LppX"/>
</dbReference>
<dbReference type="Pfam" id="PF03550">
    <property type="entry name" value="LolB"/>
    <property type="match status" value="1"/>
</dbReference>
<dbReference type="PROSITE" id="PS51257">
    <property type="entry name" value="PROKAR_LIPOPROTEIN"/>
    <property type="match status" value="1"/>
</dbReference>
<reference evidence="14 15" key="1">
    <citation type="journal article" date="2007" name="J. Bacteriol.">
        <title>Whole-genome analysis of the methyl tert-butyl ether-degrading beta-proteobacterium Methylibium petroleiphilum PM1.</title>
        <authorList>
            <person name="Kane S.R."/>
            <person name="Chakicherla A.Y."/>
            <person name="Chain P.S.G."/>
            <person name="Schmidt R."/>
            <person name="Shin M.W."/>
            <person name="Legler T.C."/>
            <person name="Scow K.M."/>
            <person name="Larimer F.W."/>
            <person name="Lucas S.M."/>
            <person name="Richardson P.M."/>
            <person name="Hristova K.R."/>
        </authorList>
    </citation>
    <scope>NUCLEOTIDE SEQUENCE [LARGE SCALE GENOMIC DNA]</scope>
    <source>
        <strain evidence="15">ATCC BAA-1232 / LMG 22953 / PM1</strain>
    </source>
</reference>
<evidence type="ECO:0000256" key="4">
    <source>
        <dbReference type="ARBA" id="ARBA00016202"/>
    </source>
</evidence>
<keyword evidence="8" id="KW-0472">Membrane</keyword>
<proteinExistence type="inferred from homology"/>
<dbReference type="GO" id="GO:0009279">
    <property type="term" value="C:cell outer membrane"/>
    <property type="evidence" value="ECO:0007669"/>
    <property type="project" value="UniProtKB-SubCell"/>
</dbReference>
<accession>A2SKU5</accession>
<dbReference type="KEGG" id="mpt:Mpe_A3231"/>
<evidence type="ECO:0000256" key="1">
    <source>
        <dbReference type="ARBA" id="ARBA00004459"/>
    </source>
</evidence>
<comment type="similarity">
    <text evidence="2">Belongs to the LolB family.</text>
</comment>
<evidence type="ECO:0000313" key="14">
    <source>
        <dbReference type="EMBL" id="ABM96184.1"/>
    </source>
</evidence>
<evidence type="ECO:0000256" key="6">
    <source>
        <dbReference type="ARBA" id="ARBA00022729"/>
    </source>
</evidence>
<keyword evidence="12" id="KW-0449">Lipoprotein</keyword>
<dbReference type="STRING" id="420662.Mpe_A3231"/>
<evidence type="ECO:0000256" key="13">
    <source>
        <dbReference type="SAM" id="SignalP"/>
    </source>
</evidence>
<keyword evidence="10" id="KW-0143">Chaperone</keyword>
<evidence type="ECO:0000256" key="9">
    <source>
        <dbReference type="ARBA" id="ARBA00023139"/>
    </source>
</evidence>
<dbReference type="Proteomes" id="UP000000366">
    <property type="component" value="Chromosome"/>
</dbReference>
<dbReference type="eggNOG" id="COG3017">
    <property type="taxonomic scope" value="Bacteria"/>
</dbReference>
<keyword evidence="7" id="KW-0653">Protein transport</keyword>
<sequence>MRRGCALLAAACAAAVWLAGCAGVGTPAPQGERLAGRLSVRVEGDAARNFNAAFELEGSSESGQLSLTTPLGIQLARADWSPRQVRLRSGDGERLYPDLESLAEDALGERVPLAALFDWLHARPWPGAPSAAQPQGFSQLGWVVDVSRRAEGWVEARRAALPVVSVRAKLDDAP</sequence>
<evidence type="ECO:0000256" key="8">
    <source>
        <dbReference type="ARBA" id="ARBA00023136"/>
    </source>
</evidence>
<protein>
    <recommendedName>
        <fullName evidence="4">Outer-membrane lipoprotein LolB</fullName>
    </recommendedName>
</protein>
<keyword evidence="9" id="KW-0564">Palmitate</keyword>
<keyword evidence="15" id="KW-1185">Reference proteome</keyword>
<dbReference type="SUPFAM" id="SSF89392">
    <property type="entry name" value="Prokaryotic lipoproteins and lipoprotein localization factors"/>
    <property type="match status" value="1"/>
</dbReference>
<evidence type="ECO:0000256" key="2">
    <source>
        <dbReference type="ARBA" id="ARBA00009696"/>
    </source>
</evidence>
<gene>
    <name evidence="14" type="ordered locus">Mpe_A3231</name>
</gene>
<dbReference type="RefSeq" id="WP_011830807.1">
    <property type="nucleotide sequence ID" value="NC_008825.1"/>
</dbReference>
<evidence type="ECO:0000256" key="5">
    <source>
        <dbReference type="ARBA" id="ARBA00022448"/>
    </source>
</evidence>
<evidence type="ECO:0000256" key="3">
    <source>
        <dbReference type="ARBA" id="ARBA00011245"/>
    </source>
</evidence>
<feature type="chain" id="PRO_5002645884" description="Outer-membrane lipoprotein LolB" evidence="13">
    <location>
        <begin position="23"/>
        <end position="174"/>
    </location>
</feature>
<dbReference type="HOGENOM" id="CLU_092816_4_0_4"/>
<evidence type="ECO:0000256" key="10">
    <source>
        <dbReference type="ARBA" id="ARBA00023186"/>
    </source>
</evidence>
<evidence type="ECO:0000313" key="15">
    <source>
        <dbReference type="Proteomes" id="UP000000366"/>
    </source>
</evidence>
<comment type="subcellular location">
    <subcellularLocation>
        <location evidence="1">Cell outer membrane</location>
        <topology evidence="1">Lipid-anchor</topology>
    </subcellularLocation>
</comment>
<dbReference type="InterPro" id="IPR004565">
    <property type="entry name" value="OM_lipoprot_LolB"/>
</dbReference>
<comment type="subunit">
    <text evidence="3">Monomer.</text>
</comment>
<dbReference type="Gene3D" id="2.50.20.10">
    <property type="entry name" value="Lipoprotein localisation LolA/LolB/LppX"/>
    <property type="match status" value="1"/>
</dbReference>
<dbReference type="GO" id="GO:0015031">
    <property type="term" value="P:protein transport"/>
    <property type="evidence" value="ECO:0007669"/>
    <property type="project" value="UniProtKB-KW"/>
</dbReference>
<name>A2SKU5_METPP</name>
<dbReference type="EMBL" id="CP000555">
    <property type="protein sequence ID" value="ABM96184.1"/>
    <property type="molecule type" value="Genomic_DNA"/>
</dbReference>
<evidence type="ECO:0000256" key="7">
    <source>
        <dbReference type="ARBA" id="ARBA00022927"/>
    </source>
</evidence>
<keyword evidence="11" id="KW-0998">Cell outer membrane</keyword>